<name>A0A3B3Y7A8_9TELE</name>
<evidence type="ECO:0000256" key="4">
    <source>
        <dbReference type="ARBA" id="ARBA00022737"/>
    </source>
</evidence>
<dbReference type="GO" id="GO:0008270">
    <property type="term" value="F:zinc ion binding"/>
    <property type="evidence" value="ECO:0007669"/>
    <property type="project" value="UniProtKB-KW"/>
</dbReference>
<proteinExistence type="inferred from homology"/>
<feature type="compositionally biased region" description="Basic and acidic residues" evidence="12">
    <location>
        <begin position="140"/>
        <end position="166"/>
    </location>
</feature>
<dbReference type="AlphaFoldDB" id="A0A3B3Y7A8"/>
<feature type="domain" description="C2H2-type" evidence="13">
    <location>
        <begin position="326"/>
        <end position="353"/>
    </location>
</feature>
<comment type="similarity">
    <text evidence="2">Belongs to the krueppel C2H2-type zinc-finger protein family.</text>
</comment>
<accession>A0A3B3Y7A8</accession>
<evidence type="ECO:0000259" key="13">
    <source>
        <dbReference type="PROSITE" id="PS50157"/>
    </source>
</evidence>
<feature type="domain" description="C2H2-type" evidence="13">
    <location>
        <begin position="183"/>
        <end position="213"/>
    </location>
</feature>
<dbReference type="InterPro" id="IPR036236">
    <property type="entry name" value="Znf_C2H2_sf"/>
</dbReference>
<evidence type="ECO:0000256" key="9">
    <source>
        <dbReference type="ARBA" id="ARBA00023163"/>
    </source>
</evidence>
<dbReference type="SUPFAM" id="SSF57667">
    <property type="entry name" value="beta-beta-alpha zinc fingers"/>
    <property type="match status" value="4"/>
</dbReference>
<keyword evidence="3" id="KW-0479">Metal-binding</keyword>
<reference evidence="14" key="1">
    <citation type="submission" date="2025-08" db="UniProtKB">
        <authorList>
            <consortium name="Ensembl"/>
        </authorList>
    </citation>
    <scope>IDENTIFICATION</scope>
</reference>
<dbReference type="PANTHER" id="PTHR24409">
    <property type="entry name" value="ZINC FINGER PROTEIN 142"/>
    <property type="match status" value="1"/>
</dbReference>
<dbReference type="FunFam" id="3.30.160.60:FF:001498">
    <property type="entry name" value="Zinc finger protein 404"/>
    <property type="match status" value="1"/>
</dbReference>
<evidence type="ECO:0000256" key="5">
    <source>
        <dbReference type="ARBA" id="ARBA00022771"/>
    </source>
</evidence>
<feature type="region of interest" description="Disordered" evidence="12">
    <location>
        <begin position="30"/>
        <end position="58"/>
    </location>
</feature>
<keyword evidence="7" id="KW-0805">Transcription regulation</keyword>
<protein>
    <recommendedName>
        <fullName evidence="13">C2H2-type domain-containing protein</fullName>
    </recommendedName>
</protein>
<keyword evidence="10" id="KW-0539">Nucleus</keyword>
<evidence type="ECO:0000256" key="3">
    <source>
        <dbReference type="ARBA" id="ARBA00022723"/>
    </source>
</evidence>
<comment type="subcellular location">
    <subcellularLocation>
        <location evidence="1">Nucleus</location>
    </subcellularLocation>
</comment>
<feature type="domain" description="C2H2-type" evidence="13">
    <location>
        <begin position="298"/>
        <end position="325"/>
    </location>
</feature>
<keyword evidence="6" id="KW-0862">Zinc</keyword>
<dbReference type="Gene3D" id="3.30.160.60">
    <property type="entry name" value="Classic Zinc Finger"/>
    <property type="match status" value="6"/>
</dbReference>
<keyword evidence="5 11" id="KW-0863">Zinc-finger</keyword>
<dbReference type="FunFam" id="3.30.160.60:FF:000508">
    <property type="entry name" value="Myeloid zinc finger 1"/>
    <property type="match status" value="1"/>
</dbReference>
<dbReference type="GO" id="GO:0005634">
    <property type="term" value="C:nucleus"/>
    <property type="evidence" value="ECO:0007669"/>
    <property type="project" value="UniProtKB-SubCell"/>
</dbReference>
<feature type="compositionally biased region" description="Polar residues" evidence="12">
    <location>
        <begin position="170"/>
        <end position="185"/>
    </location>
</feature>
<dbReference type="InterPro" id="IPR013087">
    <property type="entry name" value="Znf_C2H2_type"/>
</dbReference>
<feature type="domain" description="C2H2-type" evidence="13">
    <location>
        <begin position="270"/>
        <end position="297"/>
    </location>
</feature>
<dbReference type="PROSITE" id="PS00028">
    <property type="entry name" value="ZINC_FINGER_C2H2_1"/>
    <property type="match status" value="6"/>
</dbReference>
<dbReference type="PANTHER" id="PTHR24409:SF331">
    <property type="entry name" value="ZINC FINGER PROTEIN 322A"/>
    <property type="match status" value="1"/>
</dbReference>
<keyword evidence="15" id="KW-1185">Reference proteome</keyword>
<keyword evidence="8" id="KW-0238">DNA-binding</keyword>
<keyword evidence="4" id="KW-0677">Repeat</keyword>
<evidence type="ECO:0000256" key="6">
    <source>
        <dbReference type="ARBA" id="ARBA00022833"/>
    </source>
</evidence>
<dbReference type="GO" id="GO:0045596">
    <property type="term" value="P:negative regulation of cell differentiation"/>
    <property type="evidence" value="ECO:0007669"/>
    <property type="project" value="UniProtKB-ARBA"/>
</dbReference>
<dbReference type="FunFam" id="3.30.160.60:FF:001009">
    <property type="entry name" value="Zinc finger protein 26"/>
    <property type="match status" value="1"/>
</dbReference>
<evidence type="ECO:0000256" key="11">
    <source>
        <dbReference type="PROSITE-ProRule" id="PRU00042"/>
    </source>
</evidence>
<dbReference type="Pfam" id="PF00096">
    <property type="entry name" value="zf-C2H2"/>
    <property type="match status" value="6"/>
</dbReference>
<feature type="domain" description="C2H2-type" evidence="13">
    <location>
        <begin position="242"/>
        <end position="269"/>
    </location>
</feature>
<feature type="compositionally biased region" description="Polar residues" evidence="12">
    <location>
        <begin position="30"/>
        <end position="39"/>
    </location>
</feature>
<organism evidence="14 15">
    <name type="scientific">Poecilia mexicana</name>
    <dbReference type="NCBI Taxonomy" id="48701"/>
    <lineage>
        <taxon>Eukaryota</taxon>
        <taxon>Metazoa</taxon>
        <taxon>Chordata</taxon>
        <taxon>Craniata</taxon>
        <taxon>Vertebrata</taxon>
        <taxon>Euteleostomi</taxon>
        <taxon>Actinopterygii</taxon>
        <taxon>Neopterygii</taxon>
        <taxon>Teleostei</taxon>
        <taxon>Neoteleostei</taxon>
        <taxon>Acanthomorphata</taxon>
        <taxon>Ovalentaria</taxon>
        <taxon>Atherinomorphae</taxon>
        <taxon>Cyprinodontiformes</taxon>
        <taxon>Poeciliidae</taxon>
        <taxon>Poeciliinae</taxon>
        <taxon>Poecilia</taxon>
    </lineage>
</organism>
<sequence length="400" mass="46243">MSQVENMNHGCKKTRELKFNAFRNIYMREQSNQDRISSLKQKEPEHQQIKEEQDDLEHQQIKEEQDDLEHQQIKVEKKVYNQGEEQLTLQNQETDTRMVVPVYEQTSLTESEPNGIQVIIHEAAEAENQNQGKSNPNDFGAKRDEEKKQKRHQKIEQHVDGSKQKGQENLPESSDLTKNTSSTTCQRPFSCWKCFIRKDNFNCNMTDHKGQKPFLCVTCGKGFSYTSELNVHMRVHTGEKPFSCENCGRSFSRQNNLTVHMRVHTGEKPFSCVTCGKGFSLKQHLAMHMMGHTGEKPFLCVTCGKHFTTKNSLTIHVRRHTGEKPFQCKTCGESFIDQYSLTIHTRSHTMLKPFSCVSCEKSFSQRKHLTKHMITHTGEKPFTLNAKLQQRALLISHLDV</sequence>
<feature type="region of interest" description="Disordered" evidence="12">
    <location>
        <begin position="124"/>
        <end position="185"/>
    </location>
</feature>
<dbReference type="FunFam" id="3.30.160.60:FF:000309">
    <property type="entry name" value="zinc finger X-chromosomal protein-like"/>
    <property type="match status" value="1"/>
</dbReference>
<dbReference type="Ensembl" id="ENSPMET00000011244.1">
    <property type="protein sequence ID" value="ENSPMEP00000023028.1"/>
    <property type="gene ID" value="ENSPMEG00000004307.1"/>
</dbReference>
<dbReference type="FunFam" id="3.30.160.60:FF:000912">
    <property type="entry name" value="Zinc finger protein 660"/>
    <property type="match status" value="2"/>
</dbReference>
<evidence type="ECO:0000256" key="12">
    <source>
        <dbReference type="SAM" id="MobiDB-lite"/>
    </source>
</evidence>
<keyword evidence="9" id="KW-0804">Transcription</keyword>
<evidence type="ECO:0000313" key="15">
    <source>
        <dbReference type="Proteomes" id="UP000261480"/>
    </source>
</evidence>
<feature type="compositionally biased region" description="Basic and acidic residues" evidence="12">
    <location>
        <begin position="40"/>
        <end position="58"/>
    </location>
</feature>
<evidence type="ECO:0000256" key="8">
    <source>
        <dbReference type="ARBA" id="ARBA00023125"/>
    </source>
</evidence>
<feature type="domain" description="C2H2-type" evidence="13">
    <location>
        <begin position="214"/>
        <end position="241"/>
    </location>
</feature>
<feature type="domain" description="C2H2-type" evidence="13">
    <location>
        <begin position="354"/>
        <end position="381"/>
    </location>
</feature>
<evidence type="ECO:0000256" key="2">
    <source>
        <dbReference type="ARBA" id="ARBA00006991"/>
    </source>
</evidence>
<dbReference type="Proteomes" id="UP000261480">
    <property type="component" value="Unplaced"/>
</dbReference>
<feature type="compositionally biased region" description="Polar residues" evidence="12">
    <location>
        <begin position="127"/>
        <end position="137"/>
    </location>
</feature>
<reference evidence="14" key="2">
    <citation type="submission" date="2025-09" db="UniProtKB">
        <authorList>
            <consortium name="Ensembl"/>
        </authorList>
    </citation>
    <scope>IDENTIFICATION</scope>
</reference>
<evidence type="ECO:0000256" key="10">
    <source>
        <dbReference type="ARBA" id="ARBA00023242"/>
    </source>
</evidence>
<evidence type="ECO:0000256" key="1">
    <source>
        <dbReference type="ARBA" id="ARBA00004123"/>
    </source>
</evidence>
<dbReference type="GO" id="GO:0042802">
    <property type="term" value="F:identical protein binding"/>
    <property type="evidence" value="ECO:0007669"/>
    <property type="project" value="UniProtKB-ARBA"/>
</dbReference>
<dbReference type="STRING" id="48701.ENSPMEP00000023028"/>
<dbReference type="GO" id="GO:0000981">
    <property type="term" value="F:DNA-binding transcription factor activity, RNA polymerase II-specific"/>
    <property type="evidence" value="ECO:0007669"/>
    <property type="project" value="TreeGrafter"/>
</dbReference>
<evidence type="ECO:0000256" key="7">
    <source>
        <dbReference type="ARBA" id="ARBA00023015"/>
    </source>
</evidence>
<dbReference type="SMART" id="SM00355">
    <property type="entry name" value="ZnF_C2H2"/>
    <property type="match status" value="6"/>
</dbReference>
<evidence type="ECO:0000313" key="14">
    <source>
        <dbReference type="Ensembl" id="ENSPMEP00000023028.1"/>
    </source>
</evidence>
<dbReference type="PROSITE" id="PS50157">
    <property type="entry name" value="ZINC_FINGER_C2H2_2"/>
    <property type="match status" value="7"/>
</dbReference>
<dbReference type="GO" id="GO:0000977">
    <property type="term" value="F:RNA polymerase II transcription regulatory region sequence-specific DNA binding"/>
    <property type="evidence" value="ECO:0007669"/>
    <property type="project" value="TreeGrafter"/>
</dbReference>